<dbReference type="PANTHER" id="PTHR24177:SF365">
    <property type="entry name" value="ANKYRIN REPEAT-CONTAINING PROTEIN NPR4-LIKE ISOFORM X1"/>
    <property type="match status" value="1"/>
</dbReference>
<feature type="domain" description="PGG" evidence="3">
    <location>
        <begin position="453"/>
        <end position="563"/>
    </location>
</feature>
<evidence type="ECO:0000256" key="2">
    <source>
        <dbReference type="SAM" id="Phobius"/>
    </source>
</evidence>
<keyword evidence="5" id="KW-1185">Reference proteome</keyword>
<evidence type="ECO:0000259" key="3">
    <source>
        <dbReference type="Pfam" id="PF13962"/>
    </source>
</evidence>
<sequence length="619" mass="70267">MAGRGHGQKWQIDIERNNEIDTDKSNRESAEVSSTSTTRQPQQEGNEDQTWKGNRSIGVRSKFHKLMYKAAMKGDWQAAEILVRQDRDVVSAKITERGERALHVAVAMKQKKFVRELVQQMTPSELALQNEHGQTALFYAAAVGIVEMAVEMREKSDNLVTMSDKNEKTPLYIATRHGNKDMVSYLYKFTCVKQLQTKQWFDIIYVAIDSKMYDVALRILRENKSLAAMTHEKGIALHLLARQKISNTSAKQEAILERLKNMFDGAPYSSWVTKIFEELLMQKKAGLLAKVLWDDIQRSEETYAVELINKCPILHDAAKVGNVGLIIMLARSDPDLLFKFDEEGHSIFHIAVLYRQEIVFSLVHRIGIMKDFITKQIDPKGNNILHLAGELAHPQRRNIVYGPALQMRLQLIWFKEVERIVPPDYLEMKNSDGYTPRELFSKNHQELLEEGKTWMKDTANSLMLVATLIITVAFAAAFTAPGGYNDETGIPLLVKRSLFPYFQFGDGGAFYFSILSTLMFLSILTSRFQEDDFLQSLPAKLHVGLATLYLALYFTIVAFTSALQMSIDGTKESPSSRMAVVLLANIFILVLGILKRGLLMDLIPLGLYRFIFSQGKSIF</sequence>
<dbReference type="Proteomes" id="UP000231279">
    <property type="component" value="Unassembled WGS sequence"/>
</dbReference>
<dbReference type="SMART" id="SM00248">
    <property type="entry name" value="ANK"/>
    <property type="match status" value="7"/>
</dbReference>
<name>A0A2G9H8J4_9LAMI</name>
<feature type="compositionally biased region" description="Polar residues" evidence="1">
    <location>
        <begin position="31"/>
        <end position="44"/>
    </location>
</feature>
<dbReference type="SUPFAM" id="SSF48403">
    <property type="entry name" value="Ankyrin repeat"/>
    <property type="match status" value="2"/>
</dbReference>
<feature type="region of interest" description="Disordered" evidence="1">
    <location>
        <begin position="1"/>
        <end position="55"/>
    </location>
</feature>
<organism evidence="4 5">
    <name type="scientific">Handroanthus impetiginosus</name>
    <dbReference type="NCBI Taxonomy" id="429701"/>
    <lineage>
        <taxon>Eukaryota</taxon>
        <taxon>Viridiplantae</taxon>
        <taxon>Streptophyta</taxon>
        <taxon>Embryophyta</taxon>
        <taxon>Tracheophyta</taxon>
        <taxon>Spermatophyta</taxon>
        <taxon>Magnoliopsida</taxon>
        <taxon>eudicotyledons</taxon>
        <taxon>Gunneridae</taxon>
        <taxon>Pentapetalae</taxon>
        <taxon>asterids</taxon>
        <taxon>lamiids</taxon>
        <taxon>Lamiales</taxon>
        <taxon>Bignoniaceae</taxon>
        <taxon>Crescentiina</taxon>
        <taxon>Tabebuia alliance</taxon>
        <taxon>Handroanthus</taxon>
    </lineage>
</organism>
<dbReference type="Gene3D" id="1.25.40.20">
    <property type="entry name" value="Ankyrin repeat-containing domain"/>
    <property type="match status" value="2"/>
</dbReference>
<dbReference type="PANTHER" id="PTHR24177">
    <property type="entry name" value="CASKIN"/>
    <property type="match status" value="1"/>
</dbReference>
<reference evidence="5" key="1">
    <citation type="journal article" date="2018" name="Gigascience">
        <title>Genome assembly of the Pink Ipe (Handroanthus impetiginosus, Bignoniaceae), a highly valued, ecologically keystone Neotropical timber forest tree.</title>
        <authorList>
            <person name="Silva-Junior O.B."/>
            <person name="Grattapaglia D."/>
            <person name="Novaes E."/>
            <person name="Collevatti R.G."/>
        </authorList>
    </citation>
    <scope>NUCLEOTIDE SEQUENCE [LARGE SCALE GENOMIC DNA]</scope>
    <source>
        <strain evidence="5">cv. UFG-1</strain>
    </source>
</reference>
<dbReference type="AlphaFoldDB" id="A0A2G9H8J4"/>
<evidence type="ECO:0000313" key="4">
    <source>
        <dbReference type="EMBL" id="PIN13793.1"/>
    </source>
</evidence>
<dbReference type="Pfam" id="PF13962">
    <property type="entry name" value="PGG"/>
    <property type="match status" value="1"/>
</dbReference>
<dbReference type="Pfam" id="PF12796">
    <property type="entry name" value="Ank_2"/>
    <property type="match status" value="1"/>
</dbReference>
<feature type="transmembrane region" description="Helical" evidence="2">
    <location>
        <begin position="545"/>
        <end position="563"/>
    </location>
</feature>
<feature type="compositionally biased region" description="Basic and acidic residues" evidence="1">
    <location>
        <begin position="12"/>
        <end position="30"/>
    </location>
</feature>
<feature type="transmembrane region" description="Helical" evidence="2">
    <location>
        <begin position="575"/>
        <end position="594"/>
    </location>
</feature>
<evidence type="ECO:0000313" key="5">
    <source>
        <dbReference type="Proteomes" id="UP000231279"/>
    </source>
</evidence>
<dbReference type="STRING" id="429701.A0A2G9H8J4"/>
<evidence type="ECO:0000256" key="1">
    <source>
        <dbReference type="SAM" id="MobiDB-lite"/>
    </source>
</evidence>
<gene>
    <name evidence="4" type="ORF">CDL12_13582</name>
</gene>
<feature type="transmembrane region" description="Helical" evidence="2">
    <location>
        <begin position="462"/>
        <end position="481"/>
    </location>
</feature>
<dbReference type="EMBL" id="NKXS01002405">
    <property type="protein sequence ID" value="PIN13793.1"/>
    <property type="molecule type" value="Genomic_DNA"/>
</dbReference>
<dbReference type="InterPro" id="IPR026961">
    <property type="entry name" value="PGG_dom"/>
</dbReference>
<dbReference type="GO" id="GO:0016020">
    <property type="term" value="C:membrane"/>
    <property type="evidence" value="ECO:0007669"/>
    <property type="project" value="TreeGrafter"/>
</dbReference>
<dbReference type="InterPro" id="IPR002110">
    <property type="entry name" value="Ankyrin_rpt"/>
</dbReference>
<comment type="caution">
    <text evidence="4">The sequence shown here is derived from an EMBL/GenBank/DDBJ whole genome shotgun (WGS) entry which is preliminary data.</text>
</comment>
<proteinExistence type="predicted"/>
<keyword evidence="2" id="KW-0472">Membrane</keyword>
<dbReference type="OrthoDB" id="1921232at2759"/>
<feature type="transmembrane region" description="Helical" evidence="2">
    <location>
        <begin position="501"/>
        <end position="524"/>
    </location>
</feature>
<keyword evidence="2" id="KW-0812">Transmembrane</keyword>
<keyword evidence="2" id="KW-1133">Transmembrane helix</keyword>
<protein>
    <recommendedName>
        <fullName evidence="3">PGG domain-containing protein</fullName>
    </recommendedName>
</protein>
<dbReference type="InterPro" id="IPR036770">
    <property type="entry name" value="Ankyrin_rpt-contain_sf"/>
</dbReference>
<accession>A0A2G9H8J4</accession>